<evidence type="ECO:0000259" key="9">
    <source>
        <dbReference type="Pfam" id="PF22544"/>
    </source>
</evidence>
<feature type="compositionally biased region" description="Acidic residues" evidence="7">
    <location>
        <begin position="1572"/>
        <end position="1585"/>
    </location>
</feature>
<reference evidence="10" key="2">
    <citation type="journal article" date="2007" name="Science">
        <title>Draft genome sequence of the sexually transmitted pathogen Trichomonas vaginalis.</title>
        <authorList>
            <person name="Carlton J.M."/>
            <person name="Hirt R.P."/>
            <person name="Silva J.C."/>
            <person name="Delcher A.L."/>
            <person name="Schatz M."/>
            <person name="Zhao Q."/>
            <person name="Wortman J.R."/>
            <person name="Bidwell S.L."/>
            <person name="Alsmark U.C.M."/>
            <person name="Besteiro S."/>
            <person name="Sicheritz-Ponten T."/>
            <person name="Noel C.J."/>
            <person name="Dacks J.B."/>
            <person name="Foster P.G."/>
            <person name="Simillion C."/>
            <person name="Van de Peer Y."/>
            <person name="Miranda-Saavedra D."/>
            <person name="Barton G.J."/>
            <person name="Westrop G.D."/>
            <person name="Mueller S."/>
            <person name="Dessi D."/>
            <person name="Fiori P.L."/>
            <person name="Ren Q."/>
            <person name="Paulsen I."/>
            <person name="Zhang H."/>
            <person name="Bastida-Corcuera F.D."/>
            <person name="Simoes-Barbosa A."/>
            <person name="Brown M.T."/>
            <person name="Hayes R.D."/>
            <person name="Mukherjee M."/>
            <person name="Okumura C.Y."/>
            <person name="Schneider R."/>
            <person name="Smith A.J."/>
            <person name="Vanacova S."/>
            <person name="Villalvazo M."/>
            <person name="Haas B.J."/>
            <person name="Pertea M."/>
            <person name="Feldblyum T.V."/>
            <person name="Utterback T.R."/>
            <person name="Shu C.L."/>
            <person name="Osoegawa K."/>
            <person name="de Jong P.J."/>
            <person name="Hrdy I."/>
            <person name="Horvathova L."/>
            <person name="Zubacova Z."/>
            <person name="Dolezal P."/>
            <person name="Malik S.B."/>
            <person name="Logsdon J.M. Jr."/>
            <person name="Henze K."/>
            <person name="Gupta A."/>
            <person name="Wang C.C."/>
            <person name="Dunne R.L."/>
            <person name="Upcroft J.A."/>
            <person name="Upcroft P."/>
            <person name="White O."/>
            <person name="Salzberg S.L."/>
            <person name="Tang P."/>
            <person name="Chiu C.-H."/>
            <person name="Lee Y.-S."/>
            <person name="Embley T.M."/>
            <person name="Coombs G.H."/>
            <person name="Mottram J.C."/>
            <person name="Tachezy J."/>
            <person name="Fraser-Liggett C.M."/>
            <person name="Johnson P.J."/>
        </authorList>
    </citation>
    <scope>NUCLEOTIDE SEQUENCE [LARGE SCALE GENOMIC DNA]</scope>
    <source>
        <strain evidence="10">G3</strain>
    </source>
</reference>
<accession>A2EDR2</accession>
<dbReference type="RefSeq" id="XP_001321450.1">
    <property type="nucleotide sequence ID" value="XM_001321415.1"/>
</dbReference>
<gene>
    <name evidence="10" type="ORF">TVAG_309160</name>
</gene>
<feature type="domain" description="HYDIN/VesB/CFA65-like Ig-like" evidence="9">
    <location>
        <begin position="137"/>
        <end position="219"/>
    </location>
</feature>
<reference evidence="10" key="1">
    <citation type="submission" date="2006-10" db="EMBL/GenBank/DDBJ databases">
        <authorList>
            <person name="Amadeo P."/>
            <person name="Zhao Q."/>
            <person name="Wortman J."/>
            <person name="Fraser-Liggett C."/>
            <person name="Carlton J."/>
        </authorList>
    </citation>
    <scope>NUCLEOTIDE SEQUENCE</scope>
    <source>
        <strain evidence="10">G3</strain>
    </source>
</reference>
<evidence type="ECO:0000256" key="1">
    <source>
        <dbReference type="ARBA" id="ARBA00004138"/>
    </source>
</evidence>
<evidence type="ECO:0000256" key="5">
    <source>
        <dbReference type="ARBA" id="ARBA00023273"/>
    </source>
</evidence>
<dbReference type="InterPro" id="IPR013783">
    <property type="entry name" value="Ig-like_fold"/>
</dbReference>
<evidence type="ECO:0000256" key="4">
    <source>
        <dbReference type="ARBA" id="ARBA00023069"/>
    </source>
</evidence>
<dbReference type="OrthoDB" id="442692at2759"/>
<keyword evidence="4" id="KW-0969">Cilium</keyword>
<feature type="coiled-coil region" evidence="6">
    <location>
        <begin position="1343"/>
        <end position="1375"/>
    </location>
</feature>
<proteinExistence type="predicted"/>
<feature type="compositionally biased region" description="Polar residues" evidence="7">
    <location>
        <begin position="1741"/>
        <end position="1784"/>
    </location>
</feature>
<evidence type="ECO:0000256" key="6">
    <source>
        <dbReference type="SAM" id="Coils"/>
    </source>
</evidence>
<dbReference type="GO" id="GO:0003341">
    <property type="term" value="P:cilium movement"/>
    <property type="evidence" value="ECO:0000318"/>
    <property type="project" value="GO_Central"/>
</dbReference>
<feature type="compositionally biased region" description="Low complexity" evidence="7">
    <location>
        <begin position="2407"/>
        <end position="2417"/>
    </location>
</feature>
<evidence type="ECO:0000259" key="8">
    <source>
        <dbReference type="Pfam" id="PF15780"/>
    </source>
</evidence>
<dbReference type="VEuPathDB" id="TrichDB:TVAG_309160"/>
<dbReference type="Pfam" id="PF22544">
    <property type="entry name" value="HYDIN_VesB_CFA65-like_Ig"/>
    <property type="match status" value="4"/>
</dbReference>
<feature type="region of interest" description="Disordered" evidence="7">
    <location>
        <begin position="2383"/>
        <end position="2430"/>
    </location>
</feature>
<feature type="compositionally biased region" description="Basic and acidic residues" evidence="7">
    <location>
        <begin position="2384"/>
        <end position="2401"/>
    </location>
</feature>
<dbReference type="KEGG" id="tva:4767143"/>
<evidence type="ECO:0000313" key="10">
    <source>
        <dbReference type="EMBL" id="EAY09227.1"/>
    </source>
</evidence>
<feature type="domain" description="HYDIN/VesB/CFA65-like Ig-like" evidence="9">
    <location>
        <begin position="1185"/>
        <end position="1295"/>
    </location>
</feature>
<feature type="region of interest" description="Disordered" evidence="7">
    <location>
        <begin position="1572"/>
        <end position="1591"/>
    </location>
</feature>
<feature type="compositionally biased region" description="Basic residues" evidence="7">
    <location>
        <begin position="1616"/>
        <end position="1625"/>
    </location>
</feature>
<feature type="compositionally biased region" description="Basic and acidic residues" evidence="7">
    <location>
        <begin position="1652"/>
        <end position="1671"/>
    </location>
</feature>
<feature type="compositionally biased region" description="Polar residues" evidence="7">
    <location>
        <begin position="1894"/>
        <end position="1904"/>
    </location>
</feature>
<dbReference type="PANTHER" id="PTHR23053:SF0">
    <property type="entry name" value="HYDROCEPHALUS-INDUCING PROTEIN HOMOLOG"/>
    <property type="match status" value="1"/>
</dbReference>
<organism evidence="10 11">
    <name type="scientific">Trichomonas vaginalis (strain ATCC PRA-98 / G3)</name>
    <dbReference type="NCBI Taxonomy" id="412133"/>
    <lineage>
        <taxon>Eukaryota</taxon>
        <taxon>Metamonada</taxon>
        <taxon>Parabasalia</taxon>
        <taxon>Trichomonadida</taxon>
        <taxon>Trichomonadidae</taxon>
        <taxon>Trichomonas</taxon>
    </lineage>
</organism>
<dbReference type="PANTHER" id="PTHR23053">
    <property type="entry name" value="DLEC1 DELETED IN LUNG AND ESOPHAGEAL CANCER 1"/>
    <property type="match status" value="1"/>
</dbReference>
<keyword evidence="6" id="KW-0175">Coiled coil</keyword>
<evidence type="ECO:0000256" key="7">
    <source>
        <dbReference type="SAM" id="MobiDB-lite"/>
    </source>
</evidence>
<feature type="region of interest" description="Disordered" evidence="7">
    <location>
        <begin position="2863"/>
        <end position="2920"/>
    </location>
</feature>
<feature type="compositionally biased region" description="Polar residues" evidence="7">
    <location>
        <begin position="2903"/>
        <end position="2913"/>
    </location>
</feature>
<dbReference type="Pfam" id="PF15780">
    <property type="entry name" value="ASH"/>
    <property type="match status" value="1"/>
</dbReference>
<evidence type="ECO:0000313" key="11">
    <source>
        <dbReference type="Proteomes" id="UP000001542"/>
    </source>
</evidence>
<feature type="compositionally biased region" description="Basic and acidic residues" evidence="7">
    <location>
        <begin position="1788"/>
        <end position="1805"/>
    </location>
</feature>
<dbReference type="Proteomes" id="UP000001542">
    <property type="component" value="Unassembled WGS sequence"/>
</dbReference>
<dbReference type="EMBL" id="DS113362">
    <property type="protein sequence ID" value="EAY09227.1"/>
    <property type="molecule type" value="Genomic_DNA"/>
</dbReference>
<protein>
    <submittedName>
        <fullName evidence="10">Uncharacterized protein</fullName>
    </submittedName>
</protein>
<sequence>MKVIRIEPSCITFPNTYISAVSQYTLTIYNDGEDTNTLTWRRYSTTSEEEKVSEKFIEEDSTDRNEKVESLQYLSEIFVVDQKPFEVWPHSSKQILVKYQPQLAQPYNETAYLQSNKFDERIPVQFTGLGLPPDAVFNVSAVNIGHVVLDSVLDYKIVLQNVGQVDVDFKYNNDPSRYFVFNPSSGHIPIGASKEIIATFTANFVGSFNEDFEFKIKGAVKNFPRVNFYGRVVGPSYTINTKAITFGDVSFGFIHTKTFEIENKSDIPFDYTFVLEYNGDFSGREFAITPISETIGKYGKQTVKVEFIPTKIQKYNLKMHMNIARLGQNLVSIPISANCISPEILLTNATVDLGNVFIGYQYTGSVTLVDNTEFPAKFEFVDTNDSSKLQADIEIVKHNGQIDARSKTDFQFKFTPLQLGPLNIVQYINILGSADKPLSYCIKAVGIGPAISLSQQQLSWGSIPVLKKYNQKLVLTNNGKIVANFKASVESEQSVFSLNTLRGTIKPNESTTIEVTAFLDDNTEFKGKLIFEFENLTPIIVPLKAKGVGTAVSASIPMDTIDFGYIYANQQITKTITFTNKGRKPQEIRFTLTKPRLETEDKNCFSFKVIPDSEVIEKNESAEFTIVMSCTKPVGFSMNMQVNSSQGRQREELFSPMVKGTFVKPNVTFSTQNLEFKHLHDILKEKEYLEMTGQKVPSQALLTDEEKELAITNNSKLPLTMTIDCPEPFSSSLNTFTLQPKESVNCIVTFSTAFKTDFACETILKKLNISLKDLPQKLTVNLKGQIVFPNIDFNPTGSVVFGSMLKNTEQTKNIVLKNPTELPATLEWELMPTGDSKVDLSKIFDIYPIRSTIPPGGEDTMHFSFFAMNNQGANVTYEANAVCKVEGGPEYSIPLFGGSADISYTIEPLQLNFGKKSYLTPITSSINFTNTCEVPLKFAVRVPKACKLNQLSFTPCEGTLEPHQTIQLGINIITGMPIAYNEQFFIQIGHFEEVRIDVEVECFIPQLEFTIPRSCDDPTTCSIKAKKSIKKQPSQFEVQETKLSVVENDLVYQQLQNVPLVGSVRRKRKQELQKEYDGFIVSKYDFDLGKIVFGQTKEFHLKCKTISPFPLSFTLNTQSLSGTGFSIETSSFNNVPPNTEIDIPIVFNVQKRKNNCLGEVEFPIPFVMSTDFALIVYLKANLIMPVINLSQQHFDFGNVVVGQTLILALQLQNMNEVPCEYKFGEAEYTNVLQRNVMQGVPSPYTANPSSGILPPSSFINVEIAFAPKSEKNFSMQFPIEIKHNTKPLYVTLKGNGIQLKVVFDPPSLKMPPMIPYSDLTTTTVLLKNPTNYPIEVMANQFDLQLLIDSLEAKQAQMDKEKNQELEKKIKSMTSQESLGHPMKDASEEIMFTNQTISRFSICVIVNGISGSGRTTVAKAISEYLDVPLLNLKEVWADLIQSENKNGPDYTNAIKDKISQQRYANGFIVDGLDALPETSDTDTLIMHCLKAKNAMDDVFNNPLQVFQHQEQTAAELALSYLLGALEGHYVFQIALKANIDLMNERHSQQEVVEAKKKEEEAAREKEMLFQITEEDYAALSPEEQEEVDKKRGELRKRMLRGILATIKEQDTETDKKSRSKHKHRSSKAVDKSEKSDEKESSRSKSSKHHRSRKDKDKEEKEEKPATPPEKDAPVAAKPEQKPRKKGVPSDPTEYEIASYMFSLGSMTAKIREGINFTVIDPLSIIGMESREVLPKVEEIPPENTQSKETLQQSGSNRASKSNLSQPNSNQISKQNLMQQPASNVASKEVIQEVKPEEEEKKEEIKTTPHITQLNTIVIDINNGDPESINEEAKRFIPQINGLKNKIFAAQIPEQRLIMPEQTTYKKATLSQMPDHFYIQLETEDNEKMIQWLDSRPSTVSSNTGGRKSRTKTNKREPSVVDDLDTSKNTPRWVIGPNSEKALTIVFEPKFVGTFSDNIIFTLTNGMADTFKLHVSGECYCPEFDRNPKTMFTKVVPRLDKGCEGAFILDTNEFNFGPLLVNKDKGNAKGTPQNGPSPYKGVATITNTSQFPIEFTAQITDLTGHNGFSIENNNFIVEKDQSYPFVFKFNATNAEIYKSQIKLFAQDNPEPFSFNVSAEGCIPCIEPSTTSLDFEKLLLNQTRTLKVELKNTGLIPAAWAFKNIATLDKNFTLNATEGIINPKSTFVLTATFTSAKAVVIKKGLTLEVSNRDKTKAFSSYNFNFQAEAFEINVDFQFPKGMDCLDFGPLKVSQPKTLSCTLLNKGKYQGNFKVQFTNPKLNQNFQISPMEGVIPPGKTPATISFTFMCNKVQKFVNTKGIQILLSDATTGSKTDTLPISFNAATMYSQFTIQPQKKIDFGPVTVLNNEAKQITLTNTGVFPFDYEVTPKPEKLNPEVESEKGSTKNGKNTKQAKAPPAKKNQKKPNEKGVSFGQFLINPSSGSVAPGASVTIDAEFNPQIPGNSNSVAIFNITDAPANGGKVNFSLMGSSHIPGIECTHYEKIFAGLTLALSYDRPKLTQNAFIEDEQTLVFMPIVVGTKSKVTAKIINNQPIPCSVDLSVKPKAKASGQFPFDVSEKTLNLNGNSEATFDVTFSPSGVDKFLGQFEANVKNGTDAATKCLKFSVEGVGSLPQISPVGLDKPGKNSSVYQINMGKTLVGFSRQKSIVVKNDGVISTKLQISAKPSPDFELVGIDAGTTYNIDPNRMLDLPIMFSPSKVRKCQFEVTVTLVDNPKGSLNFVVNAEGFSEDIVLEGVKGEDELMMPDTVVGRQNSVVFTMKNVSPADIRFQWQAHPDFTFSPSVGHLRLGKSKEITISYFSDKPVKHQGTKIACTWTRINLAAANSPDWDDSMKVVKFVQKSVLEAMQQPQEEEVKETKPGKNGKRQTSSRGSVRGSHADVKAATQAKDSPLQQQQAKDPKNDGDTFVKVIEVKPEPENTIQPNSKPNSMAIKVFAISDSIKYVIDTNEVNFSPTMMFETRSADVKITNPTTIRFDYSWRISEFKSLRSDYLTTHGYPLKVSPHTGFIEPGGSTVFHIVFAPMEVDDFTASLTCDIPFIQTPPPQVKVTGLSRRPLCHFNVQLSDYLTRRHPDYSYKLPTDVKVIEIFAKKVGAKAMYRFEVINPTSTPYEVTFSRVDNGEPLANKVNCETPNALLSSGKRFTAAFSYIPDSHKTIESLWEFRIGGHDGVVTILVVGRIMPQ</sequence>
<feature type="region of interest" description="Disordered" evidence="7">
    <location>
        <begin position="1736"/>
        <end position="1805"/>
    </location>
</feature>
<dbReference type="SMR" id="A2EDR2"/>
<dbReference type="SUPFAM" id="SSF52540">
    <property type="entry name" value="P-loop containing nucleoside triphosphate hydrolases"/>
    <property type="match status" value="1"/>
</dbReference>
<evidence type="ECO:0000256" key="2">
    <source>
        <dbReference type="ARBA" id="ARBA00004496"/>
    </source>
</evidence>
<dbReference type="Gene3D" id="3.40.50.300">
    <property type="entry name" value="P-loop containing nucleotide triphosphate hydrolases"/>
    <property type="match status" value="1"/>
</dbReference>
<feature type="region of interest" description="Disordered" evidence="7">
    <location>
        <begin position="1892"/>
        <end position="1922"/>
    </location>
</feature>
<dbReference type="Gene3D" id="2.60.40.10">
    <property type="entry name" value="Immunoglobulins"/>
    <property type="match status" value="18"/>
</dbReference>
<dbReference type="InterPro" id="IPR027417">
    <property type="entry name" value="P-loop_NTPase"/>
</dbReference>
<dbReference type="GO" id="GO:1904158">
    <property type="term" value="P:axonemal central apparatus assembly"/>
    <property type="evidence" value="ECO:0000318"/>
    <property type="project" value="GO_Central"/>
</dbReference>
<dbReference type="InterPro" id="IPR033305">
    <property type="entry name" value="Hydin-like"/>
</dbReference>
<dbReference type="eggNOG" id="ENOG502QQ4F">
    <property type="taxonomic scope" value="Eukaryota"/>
</dbReference>
<dbReference type="InParanoid" id="A2EDR2"/>
<feature type="domain" description="HYDIN/VesB/CFA65-like Ig-like" evidence="9">
    <location>
        <begin position="2240"/>
        <end position="2313"/>
    </location>
</feature>
<name>A2EDR2_TRIV3</name>
<dbReference type="OMA" id="PCEWFVQ"/>
<feature type="domain" description="Abnormal spindle-like microcephaly-associated protein ASH" evidence="8">
    <location>
        <begin position="2127"/>
        <end position="2209"/>
    </location>
</feature>
<keyword evidence="3" id="KW-0963">Cytoplasm</keyword>
<feature type="domain" description="HYDIN/VesB/CFA65-like Ig-like" evidence="9">
    <location>
        <begin position="449"/>
        <end position="535"/>
    </location>
</feature>
<keyword evidence="11" id="KW-1185">Reference proteome</keyword>
<dbReference type="STRING" id="5722.A2EDR2"/>
<dbReference type="InterPro" id="IPR053879">
    <property type="entry name" value="HYDIN_VesB_CFA65-like_Ig"/>
</dbReference>
<dbReference type="InterPro" id="IPR031549">
    <property type="entry name" value="ASH"/>
</dbReference>
<dbReference type="VEuPathDB" id="TrichDB:TVAGG3_0944940"/>
<feature type="region of interest" description="Disordered" evidence="7">
    <location>
        <begin position="1606"/>
        <end position="1691"/>
    </location>
</feature>
<evidence type="ECO:0000256" key="3">
    <source>
        <dbReference type="ARBA" id="ARBA00022490"/>
    </source>
</evidence>
<keyword evidence="5" id="KW-0966">Cell projection</keyword>
<comment type="subcellular location">
    <subcellularLocation>
        <location evidence="1">Cell projection</location>
        <location evidence="1">Cilium</location>
    </subcellularLocation>
    <subcellularLocation>
        <location evidence="2">Cytoplasm</location>
    </subcellularLocation>
</comment>
<feature type="compositionally biased region" description="Basic and acidic residues" evidence="7">
    <location>
        <begin position="1626"/>
        <end position="1641"/>
    </location>
</feature>
<feature type="compositionally biased region" description="Basic and acidic residues" evidence="7">
    <location>
        <begin position="1606"/>
        <end position="1615"/>
    </location>
</feature>
<dbReference type="Pfam" id="PF14874">
    <property type="entry name" value="PapD-like"/>
    <property type="match status" value="1"/>
</dbReference>
<dbReference type="GO" id="GO:0005930">
    <property type="term" value="C:axoneme"/>
    <property type="evidence" value="ECO:0000318"/>
    <property type="project" value="GO_Central"/>
</dbReference>